<comment type="similarity">
    <text evidence="2">Belongs to the threonine aldolase family.</text>
</comment>
<evidence type="ECO:0000256" key="4">
    <source>
        <dbReference type="ARBA" id="ARBA00023239"/>
    </source>
</evidence>
<dbReference type="EC" id="4.1.2.5" evidence="7"/>
<feature type="domain" description="Aromatic amino acid beta-eliminating lyase/threonine aldolase" evidence="6">
    <location>
        <begin position="1"/>
        <end position="246"/>
    </location>
</feature>
<dbReference type="RefSeq" id="XP_004024067.1">
    <property type="nucleotide sequence ID" value="XM_004024018.1"/>
</dbReference>
<dbReference type="InParanoid" id="G0R5S5"/>
<dbReference type="GO" id="GO:0006567">
    <property type="term" value="P:L-threonine catabolic process"/>
    <property type="evidence" value="ECO:0007669"/>
    <property type="project" value="TreeGrafter"/>
</dbReference>
<evidence type="ECO:0000256" key="1">
    <source>
        <dbReference type="ARBA" id="ARBA00001933"/>
    </source>
</evidence>
<dbReference type="PIRSF" id="PIRSF017617">
    <property type="entry name" value="Thr_aldolase"/>
    <property type="match status" value="1"/>
</dbReference>
<dbReference type="Proteomes" id="UP000008983">
    <property type="component" value="Unassembled WGS sequence"/>
</dbReference>
<accession>G0R5S5</accession>
<dbReference type="SUPFAM" id="SSF53383">
    <property type="entry name" value="PLP-dependent transferases"/>
    <property type="match status" value="1"/>
</dbReference>
<keyword evidence="8" id="KW-1185">Reference proteome</keyword>
<dbReference type="AlphaFoldDB" id="G0R5S5"/>
<dbReference type="InterPro" id="IPR015424">
    <property type="entry name" value="PyrdxlP-dep_Trfase"/>
</dbReference>
<evidence type="ECO:0000313" key="7">
    <source>
        <dbReference type="EMBL" id="EGR27183.1"/>
    </source>
</evidence>
<dbReference type="GO" id="GO:0008732">
    <property type="term" value="F:L-allo-threonine aldolase activity"/>
    <property type="evidence" value="ECO:0007669"/>
    <property type="project" value="TreeGrafter"/>
</dbReference>
<evidence type="ECO:0000259" key="6">
    <source>
        <dbReference type="Pfam" id="PF01212"/>
    </source>
</evidence>
<proteinExistence type="inferred from homology"/>
<dbReference type="PANTHER" id="PTHR48097">
    <property type="entry name" value="L-THREONINE ALDOLASE-RELATED"/>
    <property type="match status" value="1"/>
</dbReference>
<dbReference type="GeneID" id="14903236"/>
<organism evidence="7 8">
    <name type="scientific">Ichthyophthirius multifiliis</name>
    <name type="common">White spot disease agent</name>
    <name type="synonym">Ich</name>
    <dbReference type="NCBI Taxonomy" id="5932"/>
    <lineage>
        <taxon>Eukaryota</taxon>
        <taxon>Sar</taxon>
        <taxon>Alveolata</taxon>
        <taxon>Ciliophora</taxon>
        <taxon>Intramacronucleata</taxon>
        <taxon>Oligohymenophorea</taxon>
        <taxon>Hymenostomatida</taxon>
        <taxon>Ophryoglenina</taxon>
        <taxon>Ichthyophthirius</taxon>
    </lineage>
</organism>
<dbReference type="InterPro" id="IPR001597">
    <property type="entry name" value="ArAA_b-elim_lyase/Thr_aldolase"/>
</dbReference>
<dbReference type="STRING" id="857967.G0R5S5"/>
<evidence type="ECO:0000313" key="8">
    <source>
        <dbReference type="Proteomes" id="UP000008983"/>
    </source>
</evidence>
<evidence type="ECO:0000256" key="5">
    <source>
        <dbReference type="PIRSR" id="PIRSR017617-1"/>
    </source>
</evidence>
<dbReference type="PANTHER" id="PTHR48097:SF9">
    <property type="entry name" value="L-THREONINE ALDOLASE"/>
    <property type="match status" value="1"/>
</dbReference>
<dbReference type="OrthoDB" id="10261951at2759"/>
<evidence type="ECO:0000256" key="2">
    <source>
        <dbReference type="ARBA" id="ARBA00006966"/>
    </source>
</evidence>
<keyword evidence="3" id="KW-0663">Pyridoxal phosphate</keyword>
<dbReference type="FunFam" id="3.40.640.10:FF:000030">
    <property type="entry name" value="Low-specificity L-threonine aldolase"/>
    <property type="match status" value="1"/>
</dbReference>
<dbReference type="EMBL" id="GL984383">
    <property type="protein sequence ID" value="EGR27183.1"/>
    <property type="molecule type" value="Genomic_DNA"/>
</dbReference>
<dbReference type="InterPro" id="IPR023603">
    <property type="entry name" value="Low_specificity_L-TA-like"/>
</dbReference>
<dbReference type="InterPro" id="IPR015421">
    <property type="entry name" value="PyrdxlP-dep_Trfase_major"/>
</dbReference>
<dbReference type="GO" id="GO:0005829">
    <property type="term" value="C:cytosol"/>
    <property type="evidence" value="ECO:0007669"/>
    <property type="project" value="TreeGrafter"/>
</dbReference>
<dbReference type="NCBIfam" id="NF041359">
    <property type="entry name" value="GntG_guanitoxin"/>
    <property type="match status" value="1"/>
</dbReference>
<protein>
    <submittedName>
        <fullName evidence="7">Threonine aldolase, putative</fullName>
        <ecNumber evidence="7">4.1.2.5</ecNumber>
    </submittedName>
</protein>
<reference evidence="7 8" key="1">
    <citation type="submission" date="2011-07" db="EMBL/GenBank/DDBJ databases">
        <authorList>
            <person name="Coyne R."/>
            <person name="Brami D."/>
            <person name="Johnson J."/>
            <person name="Hostetler J."/>
            <person name="Hannick L."/>
            <person name="Clark T."/>
            <person name="Cassidy-Hanley D."/>
            <person name="Inman J."/>
        </authorList>
    </citation>
    <scope>NUCLEOTIDE SEQUENCE [LARGE SCALE GENOMIC DNA]</scope>
    <source>
        <strain evidence="7 8">G5</strain>
    </source>
</reference>
<dbReference type="eggNOG" id="KOG1368">
    <property type="taxonomic scope" value="Eukaryota"/>
</dbReference>
<dbReference type="Gene3D" id="3.40.640.10">
    <property type="entry name" value="Type I PLP-dependent aspartate aminotransferase-like (Major domain)"/>
    <property type="match status" value="1"/>
</dbReference>
<comment type="cofactor">
    <cofactor evidence="1">
        <name>pyridoxal 5'-phosphate</name>
        <dbReference type="ChEBI" id="CHEBI:597326"/>
    </cofactor>
</comment>
<name>G0R5S5_ICHMU</name>
<feature type="modified residue" description="N6-(pyridoxal phosphate)lysine" evidence="5">
    <location>
        <position position="185"/>
    </location>
</feature>
<dbReference type="Pfam" id="PF01212">
    <property type="entry name" value="Beta_elim_lyase"/>
    <property type="match status" value="1"/>
</dbReference>
<keyword evidence="4 7" id="KW-0456">Lyase</keyword>
<dbReference type="OMA" id="MRQTGFM"/>
<dbReference type="GO" id="GO:0006545">
    <property type="term" value="P:glycine biosynthetic process"/>
    <property type="evidence" value="ECO:0007669"/>
    <property type="project" value="TreeGrafter"/>
</dbReference>
<sequence length="304" mass="34430">MLKSIQKAILGDDVFRDDPTVQKLQNFAANLFYKEAALLVPSGCMGNSCALMCHTQRGQELICSDECHIIQQERSFVSQIAQLQSRTISTEHTKGLLTPESIEKVIRKLDFITEPSTGLITLEQPTFTGLVYPLETLKQIYAVAQKYKIPLHIDGARVFHAAAALNCEVKDITQYCDSIQFCLSKGLCAPIGSMIVGKKDFIEKSILVRKLLGGGMRQAGILAAPGLIGLKYMRRFMKLDIQIAQKWLRSQQKQTEQESLEKLKLTWFISKFVNKEWIIHNQQDLWNKMEQKCLGKTEMGFLEL</sequence>
<gene>
    <name evidence="7" type="ORF">IMG5_200590</name>
</gene>
<evidence type="ECO:0000256" key="3">
    <source>
        <dbReference type="ARBA" id="ARBA00022898"/>
    </source>
</evidence>